<comment type="similarity">
    <text evidence="1">Belongs to the short-chain dehydrogenases/reductases (SDR) family.</text>
</comment>
<reference evidence="7" key="3">
    <citation type="journal article" date="2019" name="Int. J. Syst. Evol. Microbiol.">
        <title>The Global Catalogue of Microorganisms (GCM) 10K type strain sequencing project: providing services to taxonomists for standard genome sequencing and annotation.</title>
        <authorList>
            <consortium name="The Broad Institute Genomics Platform"/>
            <consortium name="The Broad Institute Genome Sequencing Center for Infectious Disease"/>
            <person name="Wu L."/>
            <person name="Ma J."/>
        </authorList>
    </citation>
    <scope>NUCLEOTIDE SEQUENCE [LARGE SCALE GENOMIC DNA]</scope>
    <source>
        <strain evidence="7">CGMCC 1.11013</strain>
    </source>
</reference>
<evidence type="ECO:0000256" key="3">
    <source>
        <dbReference type="ARBA" id="ARBA00023027"/>
    </source>
</evidence>
<dbReference type="InterPro" id="IPR002347">
    <property type="entry name" value="SDR_fam"/>
</dbReference>
<protein>
    <submittedName>
        <fullName evidence="5">2-keto-3-deoxy-L-fuconate dehydrogenase</fullName>
    </submittedName>
    <submittedName>
        <fullName evidence="4">Short-chain dehydrogenase/reductase</fullName>
    </submittedName>
</protein>
<dbReference type="OrthoDB" id="9806974at2"/>
<sequence length="247" mass="25837">MVQRLAGKTALITAAGQGIGLATAEMFAAQGARVIATDIRVEALDGKPFEVRKLDVRDAQAIDALAKELGPVDVLFNCAGYVHAGSILEASEADWDFAFDINAKAMYRTIRAFLPAMLEKGGGSIINMSSAASSVKGVANRFVYGASKAAVIGLTKSVAADFVTRGIRCNAICPGTVESPSLKERIAEQAQAQGASVDQVQAAFVARQPMGRVGRAEEIAALALYLGSDESSFTTGQIHIIDGGWSN</sequence>
<dbReference type="Gene3D" id="3.40.50.720">
    <property type="entry name" value="NAD(P)-binding Rossmann-like Domain"/>
    <property type="match status" value="1"/>
</dbReference>
<reference evidence="4" key="4">
    <citation type="submission" date="2024-05" db="EMBL/GenBank/DDBJ databases">
        <authorList>
            <person name="Sun Q."/>
            <person name="Zhou Y."/>
        </authorList>
    </citation>
    <scope>NUCLEOTIDE SEQUENCE</scope>
    <source>
        <strain evidence="4">CGMCC 1.11013</strain>
    </source>
</reference>
<dbReference type="AlphaFoldDB" id="A0A069P3T9"/>
<dbReference type="RefSeq" id="WP_035962836.1">
    <property type="nucleotide sequence ID" value="NZ_BMEG01000008.1"/>
</dbReference>
<evidence type="ECO:0000256" key="2">
    <source>
        <dbReference type="ARBA" id="ARBA00023002"/>
    </source>
</evidence>
<dbReference type="InterPro" id="IPR051122">
    <property type="entry name" value="SDR_DHRS6-like"/>
</dbReference>
<dbReference type="PANTHER" id="PTHR43477">
    <property type="entry name" value="DIHYDROANTICAPSIN 7-DEHYDROGENASE"/>
    <property type="match status" value="1"/>
</dbReference>
<dbReference type="EMBL" id="BMEG01000008">
    <property type="protein sequence ID" value="GGD84535.1"/>
    <property type="molecule type" value="Genomic_DNA"/>
</dbReference>
<dbReference type="PRINTS" id="PR00081">
    <property type="entry name" value="GDHRDH"/>
</dbReference>
<evidence type="ECO:0000313" key="4">
    <source>
        <dbReference type="EMBL" id="GGD84535.1"/>
    </source>
</evidence>
<dbReference type="InterPro" id="IPR020904">
    <property type="entry name" value="Sc_DH/Rdtase_CS"/>
</dbReference>
<reference evidence="4" key="1">
    <citation type="journal article" date="2014" name="Int. J. Syst. Evol. Microbiol.">
        <title>Complete genome of a new Firmicutes species belonging to the dominant human colonic microbiota ('Ruminococcus bicirculans') reveals two chromosomes and a selective capacity to utilize plant glucans.</title>
        <authorList>
            <consortium name="NISC Comparative Sequencing Program"/>
            <person name="Wegmann U."/>
            <person name="Louis P."/>
            <person name="Goesmann A."/>
            <person name="Henrissat B."/>
            <person name="Duncan S.H."/>
            <person name="Flint H.J."/>
        </authorList>
    </citation>
    <scope>NUCLEOTIDE SEQUENCE</scope>
    <source>
        <strain evidence="4">CGMCC 1.11013</strain>
    </source>
</reference>
<evidence type="ECO:0000256" key="1">
    <source>
        <dbReference type="ARBA" id="ARBA00006484"/>
    </source>
</evidence>
<dbReference type="Proteomes" id="UP000027439">
    <property type="component" value="Unassembled WGS sequence"/>
</dbReference>
<keyword evidence="2" id="KW-0560">Oxidoreductase</keyword>
<evidence type="ECO:0000313" key="5">
    <source>
        <dbReference type="EMBL" id="KDR35345.1"/>
    </source>
</evidence>
<dbReference type="GO" id="GO:0016491">
    <property type="term" value="F:oxidoreductase activity"/>
    <property type="evidence" value="ECO:0007669"/>
    <property type="project" value="UniProtKB-KW"/>
</dbReference>
<organism evidence="5 6">
    <name type="scientific">Caballeronia grimmiae</name>
    <dbReference type="NCBI Taxonomy" id="1071679"/>
    <lineage>
        <taxon>Bacteria</taxon>
        <taxon>Pseudomonadati</taxon>
        <taxon>Pseudomonadota</taxon>
        <taxon>Betaproteobacteria</taxon>
        <taxon>Burkholderiales</taxon>
        <taxon>Burkholderiaceae</taxon>
        <taxon>Caballeronia</taxon>
    </lineage>
</organism>
<dbReference type="Pfam" id="PF13561">
    <property type="entry name" value="adh_short_C2"/>
    <property type="match status" value="1"/>
</dbReference>
<dbReference type="PRINTS" id="PR00080">
    <property type="entry name" value="SDRFAMILY"/>
</dbReference>
<dbReference type="EMBL" id="JFHE01000007">
    <property type="protein sequence ID" value="KDR35345.1"/>
    <property type="molecule type" value="Genomic_DNA"/>
</dbReference>
<dbReference type="SUPFAM" id="SSF51735">
    <property type="entry name" value="NAD(P)-binding Rossmann-fold domains"/>
    <property type="match status" value="1"/>
</dbReference>
<dbReference type="FunFam" id="3.40.50.720:FF:000084">
    <property type="entry name" value="Short-chain dehydrogenase reductase"/>
    <property type="match status" value="1"/>
</dbReference>
<gene>
    <name evidence="5" type="ORF">BG57_29405</name>
    <name evidence="4" type="ORF">GCM10010985_43840</name>
</gene>
<evidence type="ECO:0000313" key="7">
    <source>
        <dbReference type="Proteomes" id="UP000597138"/>
    </source>
</evidence>
<name>A0A069P3T9_9BURK</name>
<keyword evidence="7" id="KW-1185">Reference proteome</keyword>
<proteinExistence type="inferred from homology"/>
<dbReference type="Proteomes" id="UP000597138">
    <property type="component" value="Unassembled WGS sequence"/>
</dbReference>
<keyword evidence="3" id="KW-0520">NAD</keyword>
<reference evidence="5 6" key="2">
    <citation type="submission" date="2014-03" db="EMBL/GenBank/DDBJ databases">
        <title>Draft Genome Sequences of Four Burkholderia Strains.</title>
        <authorList>
            <person name="Liu X.Y."/>
            <person name="Li C.X."/>
            <person name="Xu J.H."/>
        </authorList>
    </citation>
    <scope>NUCLEOTIDE SEQUENCE [LARGE SCALE GENOMIC DNA]</scope>
    <source>
        <strain evidence="5 6">R27</strain>
    </source>
</reference>
<dbReference type="PANTHER" id="PTHR43477:SF4">
    <property type="entry name" value="DEHYDROGENASE_REDUCTASE SDR FAMILY MEMBER 6"/>
    <property type="match status" value="1"/>
</dbReference>
<dbReference type="PROSITE" id="PS00061">
    <property type="entry name" value="ADH_SHORT"/>
    <property type="match status" value="1"/>
</dbReference>
<evidence type="ECO:0000313" key="6">
    <source>
        <dbReference type="Proteomes" id="UP000027439"/>
    </source>
</evidence>
<comment type="caution">
    <text evidence="5">The sequence shown here is derived from an EMBL/GenBank/DDBJ whole genome shotgun (WGS) entry which is preliminary data.</text>
</comment>
<dbReference type="eggNOG" id="COG1028">
    <property type="taxonomic scope" value="Bacteria"/>
</dbReference>
<accession>A0A069P3T9</accession>
<dbReference type="InterPro" id="IPR036291">
    <property type="entry name" value="NAD(P)-bd_dom_sf"/>
</dbReference>
<dbReference type="STRING" id="1071679.BG57_29405"/>